<dbReference type="InterPro" id="IPR002048">
    <property type="entry name" value="EF_hand_dom"/>
</dbReference>
<dbReference type="GO" id="GO:0005509">
    <property type="term" value="F:calcium ion binding"/>
    <property type="evidence" value="ECO:0007669"/>
    <property type="project" value="UniProtKB-UniRule"/>
</dbReference>
<organism evidence="8 9">
    <name type="scientific">Pipistrellus kuhlii</name>
    <name type="common">Kuhl's pipistrelle</name>
    <dbReference type="NCBI Taxonomy" id="59472"/>
    <lineage>
        <taxon>Eukaryota</taxon>
        <taxon>Metazoa</taxon>
        <taxon>Chordata</taxon>
        <taxon>Craniata</taxon>
        <taxon>Vertebrata</taxon>
        <taxon>Euteleostomi</taxon>
        <taxon>Mammalia</taxon>
        <taxon>Eutheria</taxon>
        <taxon>Laurasiatheria</taxon>
        <taxon>Chiroptera</taxon>
        <taxon>Yangochiroptera</taxon>
        <taxon>Vespertilionidae</taxon>
        <taxon>Pipistrellus</taxon>
    </lineage>
</organism>
<evidence type="ECO:0000256" key="1">
    <source>
        <dbReference type="ARBA" id="ARBA00009753"/>
    </source>
</evidence>
<feature type="binding site" evidence="5">
    <location>
        <position position="56"/>
    </location>
    <ligand>
        <name>Ca(2+)</name>
        <dbReference type="ChEBI" id="CHEBI:29108"/>
        <label>1</label>
    </ligand>
</feature>
<dbReference type="Gene3D" id="1.10.238.10">
    <property type="entry name" value="EF-hand"/>
    <property type="match status" value="1"/>
</dbReference>
<dbReference type="PROSITE" id="PS50222">
    <property type="entry name" value="EF_HAND_2"/>
    <property type="match status" value="1"/>
</dbReference>
<dbReference type="EMBL" id="JACAGB010000003">
    <property type="protein sequence ID" value="KAF6375097.1"/>
    <property type="molecule type" value="Genomic_DNA"/>
</dbReference>
<feature type="binding site" evidence="5">
    <location>
        <position position="63"/>
    </location>
    <ligand>
        <name>Ca(2+)</name>
        <dbReference type="ChEBI" id="CHEBI:29108"/>
        <label>1</label>
    </ligand>
</feature>
<proteinExistence type="inferred from homology"/>
<accession>A0A7J7ZLD1</accession>
<dbReference type="PANTHER" id="PTHR11653:SF2">
    <property type="entry name" value="PARVALBUMIN ALPHA"/>
    <property type="match status" value="1"/>
</dbReference>
<keyword evidence="3" id="KW-0677">Repeat</keyword>
<dbReference type="InterPro" id="IPR011992">
    <property type="entry name" value="EF-hand-dom_pair"/>
</dbReference>
<dbReference type="PRINTS" id="PR01697">
    <property type="entry name" value="PARVALBUMIN"/>
</dbReference>
<name>A0A7J7ZLD1_PIPKU</name>
<evidence type="ECO:0000256" key="3">
    <source>
        <dbReference type="ARBA" id="ARBA00022737"/>
    </source>
</evidence>
<keyword evidence="2 5" id="KW-0479">Metal-binding</keyword>
<comment type="function">
    <text evidence="6">In muscle, parvalbumin is thought to be involved in relaxation after contraction. It binds two calcium ions.</text>
</comment>
<keyword evidence="4 5" id="KW-0106">Calcium</keyword>
<dbReference type="GO" id="GO:0005737">
    <property type="term" value="C:cytoplasm"/>
    <property type="evidence" value="ECO:0007669"/>
    <property type="project" value="TreeGrafter"/>
</dbReference>
<dbReference type="AlphaFoldDB" id="A0A7J7ZLD1"/>
<feature type="domain" description="EF-hand" evidence="7">
    <location>
        <begin position="39"/>
        <end position="74"/>
    </location>
</feature>
<evidence type="ECO:0000256" key="4">
    <source>
        <dbReference type="ARBA" id="ARBA00022837"/>
    </source>
</evidence>
<dbReference type="PROSITE" id="PS00018">
    <property type="entry name" value="EF_HAND_1"/>
    <property type="match status" value="1"/>
</dbReference>
<evidence type="ECO:0000256" key="2">
    <source>
        <dbReference type="ARBA" id="ARBA00022723"/>
    </source>
</evidence>
<evidence type="ECO:0000256" key="5">
    <source>
        <dbReference type="PIRSR" id="PIRSR608080-1"/>
    </source>
</evidence>
<dbReference type="Proteomes" id="UP000558488">
    <property type="component" value="Unassembled WGS sequence"/>
</dbReference>
<sequence length="121" mass="13529">MSMTDLLSAEDIKKALGAFAAAESFDHRKFFQMVGLKKKSADDVKKVFEILDKDKSGFIEEEELGAILKGFSADARDLSATETKTLLSSVAVQFVYVIFYSPLSSFSPHMTPFFWKMLGKQ</sequence>
<reference evidence="8 9" key="1">
    <citation type="journal article" date="2020" name="Nature">
        <title>Six reference-quality genomes reveal evolution of bat adaptations.</title>
        <authorList>
            <person name="Jebb D."/>
            <person name="Huang Z."/>
            <person name="Pippel M."/>
            <person name="Hughes G.M."/>
            <person name="Lavrichenko K."/>
            <person name="Devanna P."/>
            <person name="Winkler S."/>
            <person name="Jermiin L.S."/>
            <person name="Skirmuntt E.C."/>
            <person name="Katzourakis A."/>
            <person name="Burkitt-Gray L."/>
            <person name="Ray D.A."/>
            <person name="Sullivan K.A.M."/>
            <person name="Roscito J.G."/>
            <person name="Kirilenko B.M."/>
            <person name="Davalos L.M."/>
            <person name="Corthals A.P."/>
            <person name="Power M.L."/>
            <person name="Jones G."/>
            <person name="Ransome R.D."/>
            <person name="Dechmann D.K.N."/>
            <person name="Locatelli A.G."/>
            <person name="Puechmaille S.J."/>
            <person name="Fedrigo O."/>
            <person name="Jarvis E.D."/>
            <person name="Hiller M."/>
            <person name="Vernes S.C."/>
            <person name="Myers E.W."/>
            <person name="Teeling E.C."/>
        </authorList>
    </citation>
    <scope>NUCLEOTIDE SEQUENCE [LARGE SCALE GENOMIC DNA]</scope>
    <source>
        <strain evidence="8">MPipKuh1</strain>
        <tissue evidence="8">Flight muscle</tissue>
    </source>
</reference>
<evidence type="ECO:0000256" key="6">
    <source>
        <dbReference type="RuleBase" id="RU368048"/>
    </source>
</evidence>
<dbReference type="SUPFAM" id="SSF47473">
    <property type="entry name" value="EF-hand"/>
    <property type="match status" value="1"/>
</dbReference>
<comment type="similarity">
    <text evidence="1 6">Belongs to the parvalbumin family.</text>
</comment>
<protein>
    <recommendedName>
        <fullName evidence="6">Parvalbumin</fullName>
    </recommendedName>
</protein>
<feature type="binding site" evidence="5">
    <location>
        <position position="52"/>
    </location>
    <ligand>
        <name>Ca(2+)</name>
        <dbReference type="ChEBI" id="CHEBI:29108"/>
        <label>1</label>
    </ligand>
</feature>
<dbReference type="InterPro" id="IPR018247">
    <property type="entry name" value="EF_Hand_1_Ca_BS"/>
</dbReference>
<dbReference type="PANTHER" id="PTHR11653">
    <property type="entry name" value="PARVALBUMIN ALPHA"/>
    <property type="match status" value="1"/>
</dbReference>
<feature type="binding site" evidence="5">
    <location>
        <position position="58"/>
    </location>
    <ligand>
        <name>Ca(2+)</name>
        <dbReference type="ChEBI" id="CHEBI:29108"/>
        <label>1</label>
    </ligand>
</feature>
<feature type="binding site" evidence="5">
    <location>
        <position position="54"/>
    </location>
    <ligand>
        <name>Ca(2+)</name>
        <dbReference type="ChEBI" id="CHEBI:29108"/>
        <label>1</label>
    </ligand>
</feature>
<dbReference type="Pfam" id="PF00036">
    <property type="entry name" value="EF-hand_1"/>
    <property type="match status" value="1"/>
</dbReference>
<dbReference type="InterPro" id="IPR008080">
    <property type="entry name" value="Parvalbumin"/>
</dbReference>
<dbReference type="SMART" id="SM00054">
    <property type="entry name" value="EFh"/>
    <property type="match status" value="1"/>
</dbReference>
<evidence type="ECO:0000313" key="9">
    <source>
        <dbReference type="Proteomes" id="UP000558488"/>
    </source>
</evidence>
<evidence type="ECO:0000259" key="7">
    <source>
        <dbReference type="PROSITE" id="PS50222"/>
    </source>
</evidence>
<evidence type="ECO:0000313" key="8">
    <source>
        <dbReference type="EMBL" id="KAF6375097.1"/>
    </source>
</evidence>
<gene>
    <name evidence="8" type="ORF">mPipKuh1_014401</name>
</gene>
<keyword evidence="9" id="KW-1185">Reference proteome</keyword>
<comment type="caution">
    <text evidence="8">The sequence shown here is derived from an EMBL/GenBank/DDBJ whole genome shotgun (WGS) entry which is preliminary data.</text>
</comment>